<dbReference type="EMBL" id="KL662144">
    <property type="protein sequence ID" value="KFM27286.1"/>
    <property type="molecule type" value="Genomic_DNA"/>
</dbReference>
<dbReference type="OrthoDB" id="1660033at2759"/>
<dbReference type="Proteomes" id="UP000028924">
    <property type="component" value="Unassembled WGS sequence"/>
</dbReference>
<feature type="non-terminal residue" evidence="1">
    <location>
        <position position="69"/>
    </location>
</feature>
<gene>
    <name evidence="1" type="ORF">F751_4556</name>
</gene>
<dbReference type="KEGG" id="apro:F751_4556"/>
<protein>
    <submittedName>
        <fullName evidence="1">Uncharacterized protein ycf72</fullName>
    </submittedName>
</protein>
<organism evidence="1 2">
    <name type="scientific">Auxenochlorella protothecoides</name>
    <name type="common">Green microalga</name>
    <name type="synonym">Chlorella protothecoides</name>
    <dbReference type="NCBI Taxonomy" id="3075"/>
    <lineage>
        <taxon>Eukaryota</taxon>
        <taxon>Viridiplantae</taxon>
        <taxon>Chlorophyta</taxon>
        <taxon>core chlorophytes</taxon>
        <taxon>Trebouxiophyceae</taxon>
        <taxon>Chlorellales</taxon>
        <taxon>Chlorellaceae</taxon>
        <taxon>Auxenochlorella</taxon>
    </lineage>
</organism>
<keyword evidence="2" id="KW-1185">Reference proteome</keyword>
<evidence type="ECO:0000313" key="2">
    <source>
        <dbReference type="Proteomes" id="UP000028924"/>
    </source>
</evidence>
<dbReference type="AlphaFoldDB" id="A0A087SNI2"/>
<accession>A0A087SNI2</accession>
<proteinExistence type="predicted"/>
<evidence type="ECO:0000313" key="1">
    <source>
        <dbReference type="EMBL" id="KFM27286.1"/>
    </source>
</evidence>
<dbReference type="GeneID" id="23615947"/>
<name>A0A087SNI2_AUXPR</name>
<reference evidence="1 2" key="1">
    <citation type="journal article" date="2014" name="BMC Genomics">
        <title>Oil accumulation mechanisms of the oleaginous microalga Chlorella protothecoides revealed through its genome, transcriptomes, and proteomes.</title>
        <authorList>
            <person name="Gao C."/>
            <person name="Wang Y."/>
            <person name="Shen Y."/>
            <person name="Yan D."/>
            <person name="He X."/>
            <person name="Dai J."/>
            <person name="Wu Q."/>
        </authorList>
    </citation>
    <scope>NUCLEOTIDE SEQUENCE [LARGE SCALE GENOMIC DNA]</scope>
    <source>
        <strain evidence="1 2">0710</strain>
    </source>
</reference>
<dbReference type="RefSeq" id="XP_011400253.1">
    <property type="nucleotide sequence ID" value="XM_011401951.1"/>
</dbReference>
<sequence>MRPLTLPRPPPCGWSTEFIAMPRTRGFRPRHRVAPALPCFTFLCCALPRAPIVAVQARLTSRCSPEGSL</sequence>